<evidence type="ECO:0000313" key="3">
    <source>
        <dbReference type="Proteomes" id="UP001470288"/>
    </source>
</evidence>
<protein>
    <submittedName>
        <fullName evidence="2">Uncharacterized protein</fullName>
    </submittedName>
</protein>
<organism evidence="2 3">
    <name type="scientific">Hominiventricola aquisgranensis</name>
    <dbReference type="NCBI Taxonomy" id="3133164"/>
    <lineage>
        <taxon>Bacteria</taxon>
        <taxon>Bacillati</taxon>
        <taxon>Bacillota</taxon>
        <taxon>Clostridia</taxon>
        <taxon>Lachnospirales</taxon>
        <taxon>Lachnospiraceae</taxon>
        <taxon>Hominiventricola</taxon>
    </lineage>
</organism>
<proteinExistence type="predicted"/>
<dbReference type="Proteomes" id="UP001470288">
    <property type="component" value="Unassembled WGS sequence"/>
</dbReference>
<dbReference type="EMBL" id="JBBMFC010000003">
    <property type="protein sequence ID" value="MEQ2577681.1"/>
    <property type="molecule type" value="Genomic_DNA"/>
</dbReference>
<dbReference type="RefSeq" id="WP_349143687.1">
    <property type="nucleotide sequence ID" value="NZ_JBBMFC010000003.1"/>
</dbReference>
<feature type="transmembrane region" description="Helical" evidence="1">
    <location>
        <begin position="12"/>
        <end position="33"/>
    </location>
</feature>
<sequence length="122" mass="14548">MRKEEQRYRKRLKTLFIIDFLIVAVPIIFFLVVKTSFVFGVLTNDTEYSDARYENAYIDLAEGEMSGENVARLGYTLQELNEKFSGKYEFGDRVILYHWQDWSLICPVYFKPIFIIKVPEWL</sequence>
<accession>A0ABV1HXM1</accession>
<comment type="caution">
    <text evidence="2">The sequence shown here is derived from an EMBL/GenBank/DDBJ whole genome shotgun (WGS) entry which is preliminary data.</text>
</comment>
<name>A0ABV1HXM1_9FIRM</name>
<evidence type="ECO:0000313" key="2">
    <source>
        <dbReference type="EMBL" id="MEQ2577681.1"/>
    </source>
</evidence>
<keyword evidence="3" id="KW-1185">Reference proteome</keyword>
<keyword evidence="1" id="KW-0472">Membrane</keyword>
<keyword evidence="1" id="KW-0812">Transmembrane</keyword>
<gene>
    <name evidence="2" type="ORF">WMO62_02340</name>
</gene>
<evidence type="ECO:0000256" key="1">
    <source>
        <dbReference type="SAM" id="Phobius"/>
    </source>
</evidence>
<reference evidence="2 3" key="1">
    <citation type="submission" date="2024-03" db="EMBL/GenBank/DDBJ databases">
        <title>Human intestinal bacterial collection.</title>
        <authorList>
            <person name="Pauvert C."/>
            <person name="Hitch T.C.A."/>
            <person name="Clavel T."/>
        </authorList>
    </citation>
    <scope>NUCLEOTIDE SEQUENCE [LARGE SCALE GENOMIC DNA]</scope>
    <source>
        <strain evidence="2 3">CLA-AA-H78B</strain>
    </source>
</reference>
<keyword evidence="1" id="KW-1133">Transmembrane helix</keyword>